<dbReference type="AlphaFoldDB" id="A0A6G8RZ34"/>
<dbReference type="InterPro" id="IPR024572">
    <property type="entry name" value="RcnB"/>
</dbReference>
<dbReference type="RefSeq" id="WP_166012733.1">
    <property type="nucleotide sequence ID" value="NZ_CP049801.1"/>
</dbReference>
<dbReference type="KEGG" id="asha:G8E00_15295"/>
<dbReference type="Gene3D" id="3.10.450.160">
    <property type="entry name" value="inner membrane protein cigr"/>
    <property type="match status" value="1"/>
</dbReference>
<reference evidence="3 4" key="1">
    <citation type="submission" date="2020-03" db="EMBL/GenBank/DDBJ databases">
        <authorList>
            <person name="Zhu W."/>
        </authorList>
    </citation>
    <scope>NUCLEOTIDE SEQUENCE [LARGE SCALE GENOMIC DNA]</scope>
    <source>
        <strain evidence="3 4">323-1</strain>
    </source>
</reference>
<dbReference type="EMBL" id="CP049801">
    <property type="protein sequence ID" value="QIO07199.1"/>
    <property type="molecule type" value="Genomic_DNA"/>
</dbReference>
<proteinExistence type="predicted"/>
<keyword evidence="2" id="KW-0732">Signal</keyword>
<name>A0A6G8RZ34_9GAMM</name>
<feature type="signal peptide" evidence="2">
    <location>
        <begin position="1"/>
        <end position="23"/>
    </location>
</feature>
<feature type="region of interest" description="Disordered" evidence="1">
    <location>
        <begin position="28"/>
        <end position="55"/>
    </location>
</feature>
<gene>
    <name evidence="3" type="ORF">G8E00_15295</name>
</gene>
<protein>
    <recommendedName>
        <fullName evidence="5">RcnB family protein</fullName>
    </recommendedName>
</protein>
<feature type="chain" id="PRO_5026242441" description="RcnB family protein" evidence="2">
    <location>
        <begin position="24"/>
        <end position="135"/>
    </location>
</feature>
<organism evidence="3 4">
    <name type="scientific">Acinetobacter shaoyimingii</name>
    <dbReference type="NCBI Taxonomy" id="2715164"/>
    <lineage>
        <taxon>Bacteria</taxon>
        <taxon>Pseudomonadati</taxon>
        <taxon>Pseudomonadota</taxon>
        <taxon>Gammaproteobacteria</taxon>
        <taxon>Moraxellales</taxon>
        <taxon>Moraxellaceae</taxon>
        <taxon>Acinetobacter</taxon>
    </lineage>
</organism>
<evidence type="ECO:0000256" key="2">
    <source>
        <dbReference type="SAM" id="SignalP"/>
    </source>
</evidence>
<keyword evidence="4" id="KW-1185">Reference proteome</keyword>
<feature type="compositionally biased region" description="Polar residues" evidence="1">
    <location>
        <begin position="43"/>
        <end position="55"/>
    </location>
</feature>
<dbReference type="Pfam" id="PF11776">
    <property type="entry name" value="RcnB"/>
    <property type="match status" value="1"/>
</dbReference>
<evidence type="ECO:0000256" key="1">
    <source>
        <dbReference type="SAM" id="MobiDB-lite"/>
    </source>
</evidence>
<dbReference type="Proteomes" id="UP000502297">
    <property type="component" value="Chromosome"/>
</dbReference>
<sequence>MNTFVKAIVLSLSTALVAAPVMAAPQDHRGFDDRHATHAPVHQQKNGYDQKQYSHHNQQYSKQQYLNNSKKVNPSRDWKVGQKVPAQYRVNSYKVDHKLMKKMSKPAKNQQWIKINGDYVLVNAKSNTILKIING</sequence>
<evidence type="ECO:0000313" key="3">
    <source>
        <dbReference type="EMBL" id="QIO07199.1"/>
    </source>
</evidence>
<accession>A0A6G8RZ34</accession>
<evidence type="ECO:0000313" key="4">
    <source>
        <dbReference type="Proteomes" id="UP000502297"/>
    </source>
</evidence>
<evidence type="ECO:0008006" key="5">
    <source>
        <dbReference type="Google" id="ProtNLM"/>
    </source>
</evidence>